<organism evidence="2 3">
    <name type="scientific">Xenopus laevis</name>
    <name type="common">African clawed frog</name>
    <dbReference type="NCBI Taxonomy" id="8355"/>
    <lineage>
        <taxon>Eukaryota</taxon>
        <taxon>Metazoa</taxon>
        <taxon>Chordata</taxon>
        <taxon>Craniata</taxon>
        <taxon>Vertebrata</taxon>
        <taxon>Euteleostomi</taxon>
        <taxon>Amphibia</taxon>
        <taxon>Batrachia</taxon>
        <taxon>Anura</taxon>
        <taxon>Pipoidea</taxon>
        <taxon>Pipidae</taxon>
        <taxon>Xenopodinae</taxon>
        <taxon>Xenopus</taxon>
        <taxon>Xenopus</taxon>
    </lineage>
</organism>
<protein>
    <submittedName>
        <fullName evidence="2">Uncharacterized protein</fullName>
    </submittedName>
</protein>
<accession>A0A974I4A8</accession>
<feature type="transmembrane region" description="Helical" evidence="1">
    <location>
        <begin position="72"/>
        <end position="92"/>
    </location>
</feature>
<dbReference type="Proteomes" id="UP000694892">
    <property type="component" value="Chromosome 1L"/>
</dbReference>
<keyword evidence="1" id="KW-0472">Membrane</keyword>
<keyword evidence="1" id="KW-1133">Transmembrane helix</keyword>
<evidence type="ECO:0000313" key="3">
    <source>
        <dbReference type="Proteomes" id="UP000694892"/>
    </source>
</evidence>
<reference evidence="3" key="1">
    <citation type="journal article" date="2016" name="Nature">
        <title>Genome evolution in the allotetraploid frog Xenopus laevis.</title>
        <authorList>
            <person name="Session A.M."/>
            <person name="Uno Y."/>
            <person name="Kwon T."/>
            <person name="Chapman J.A."/>
            <person name="Toyoda A."/>
            <person name="Takahashi S."/>
            <person name="Fukui A."/>
            <person name="Hikosaka A."/>
            <person name="Suzuki A."/>
            <person name="Kondo M."/>
            <person name="van Heeringen S.J."/>
            <person name="Quigley I."/>
            <person name="Heinz S."/>
            <person name="Ogino H."/>
            <person name="Ochi H."/>
            <person name="Hellsten U."/>
            <person name="Lyons J.B."/>
            <person name="Simakov O."/>
            <person name="Putnam N."/>
            <person name="Stites J."/>
            <person name="Kuroki Y."/>
            <person name="Tanaka T."/>
            <person name="Michiue T."/>
            <person name="Watanabe M."/>
            <person name="Bogdanovic O."/>
            <person name="Lister R."/>
            <person name="Georgiou G."/>
            <person name="Paranjpe S.S."/>
            <person name="van Kruijsbergen I."/>
            <person name="Shu S."/>
            <person name="Carlson J."/>
            <person name="Kinoshita T."/>
            <person name="Ohta Y."/>
            <person name="Mawaribuchi S."/>
            <person name="Jenkins J."/>
            <person name="Grimwood J."/>
            <person name="Schmutz J."/>
            <person name="Mitros T."/>
            <person name="Mozaffari S.V."/>
            <person name="Suzuki Y."/>
            <person name="Haramoto Y."/>
            <person name="Yamamoto T.S."/>
            <person name="Takagi C."/>
            <person name="Heald R."/>
            <person name="Miller K."/>
            <person name="Haudenschild C."/>
            <person name="Kitzman J."/>
            <person name="Nakayama T."/>
            <person name="Izutsu Y."/>
            <person name="Robert J."/>
            <person name="Fortriede J."/>
            <person name="Burns K."/>
            <person name="Lotay V."/>
            <person name="Karimi K."/>
            <person name="Yasuoka Y."/>
            <person name="Dichmann D.S."/>
            <person name="Flajnik M.F."/>
            <person name="Houston D.W."/>
            <person name="Shendure J."/>
            <person name="DuPasquier L."/>
            <person name="Vize P.D."/>
            <person name="Zorn A.M."/>
            <person name="Ito M."/>
            <person name="Marcotte E.M."/>
            <person name="Wallingford J.B."/>
            <person name="Ito Y."/>
            <person name="Asashima M."/>
            <person name="Ueno N."/>
            <person name="Matsuda Y."/>
            <person name="Veenstra G.J."/>
            <person name="Fujiyama A."/>
            <person name="Harland R.M."/>
            <person name="Taira M."/>
            <person name="Rokhsar D.S."/>
        </authorList>
    </citation>
    <scope>NUCLEOTIDE SEQUENCE [LARGE SCALE GENOMIC DNA]</scope>
    <source>
        <strain evidence="3">J</strain>
    </source>
</reference>
<name>A0A974I4A8_XENLA</name>
<gene>
    <name evidence="2" type="ORF">XELAEV_18006613mg</name>
</gene>
<evidence type="ECO:0000256" key="1">
    <source>
        <dbReference type="SAM" id="Phobius"/>
    </source>
</evidence>
<keyword evidence="1" id="KW-0812">Transmembrane</keyword>
<evidence type="ECO:0000313" key="2">
    <source>
        <dbReference type="EMBL" id="OCU00836.1"/>
    </source>
</evidence>
<feature type="transmembrane region" description="Helical" evidence="1">
    <location>
        <begin position="12"/>
        <end position="30"/>
    </location>
</feature>
<dbReference type="EMBL" id="CM004466">
    <property type="protein sequence ID" value="OCU00836.1"/>
    <property type="molecule type" value="Genomic_DNA"/>
</dbReference>
<sequence length="119" mass="13289">MNMCIHKCIASGIPFPLAFLYVFINIYALIFCKITHCGQLTYGELPGNFSSLVKGCWLHFSLPYPPGLLAEFRFFFLIKVNCSIFISLNLFLSTSSPPLSGKRTQCIFDCTSSFRGAAI</sequence>
<dbReference type="AlphaFoldDB" id="A0A974I4A8"/>
<proteinExistence type="predicted"/>